<dbReference type="InterPro" id="IPR036890">
    <property type="entry name" value="HATPase_C_sf"/>
</dbReference>
<dbReference type="OrthoDB" id="1262810at2759"/>
<protein>
    <submittedName>
        <fullName evidence="4">Uncharacterized protein</fullName>
    </submittedName>
</protein>
<dbReference type="GO" id="GO:0010305">
    <property type="term" value="P:leaf vascular tissue pattern formation"/>
    <property type="evidence" value="ECO:0007669"/>
    <property type="project" value="TreeGrafter"/>
</dbReference>
<feature type="compositionally biased region" description="Basic and acidic residues" evidence="1">
    <location>
        <begin position="496"/>
        <end position="505"/>
    </location>
</feature>
<feature type="region of interest" description="Disordered" evidence="1">
    <location>
        <begin position="99"/>
        <end position="203"/>
    </location>
</feature>
<dbReference type="Proteomes" id="UP000467841">
    <property type="component" value="Unassembled WGS sequence"/>
</dbReference>
<evidence type="ECO:0000259" key="3">
    <source>
        <dbReference type="Pfam" id="PF25794"/>
    </source>
</evidence>
<feature type="region of interest" description="Disordered" evidence="1">
    <location>
        <begin position="1"/>
        <end position="31"/>
    </location>
</feature>
<feature type="domain" description="Protein NO VEIN C-terminal" evidence="2">
    <location>
        <begin position="2622"/>
        <end position="2708"/>
    </location>
</feature>
<reference evidence="4" key="1">
    <citation type="submission" date="2020-01" db="EMBL/GenBank/DDBJ databases">
        <authorList>
            <person name="Mishra B."/>
        </authorList>
    </citation>
    <scope>NUCLEOTIDE SEQUENCE [LARGE SCALE GENOMIC DNA]</scope>
</reference>
<dbReference type="GO" id="GO:0048364">
    <property type="term" value="P:root development"/>
    <property type="evidence" value="ECO:0007669"/>
    <property type="project" value="TreeGrafter"/>
</dbReference>
<gene>
    <name evidence="4" type="ORF">MERR_LOCUS15173</name>
</gene>
<dbReference type="Pfam" id="PF13020">
    <property type="entry name" value="NOV_C"/>
    <property type="match status" value="1"/>
</dbReference>
<feature type="compositionally biased region" description="Basic and acidic residues" evidence="1">
    <location>
        <begin position="2505"/>
        <end position="2516"/>
    </location>
</feature>
<feature type="compositionally biased region" description="Gly residues" evidence="1">
    <location>
        <begin position="10"/>
        <end position="31"/>
    </location>
</feature>
<dbReference type="GO" id="GO:0009793">
    <property type="term" value="P:embryo development ending in seed dormancy"/>
    <property type="evidence" value="ECO:0007669"/>
    <property type="project" value="TreeGrafter"/>
</dbReference>
<feature type="compositionally biased region" description="Basic residues" evidence="1">
    <location>
        <begin position="506"/>
        <end position="518"/>
    </location>
</feature>
<dbReference type="GO" id="GO:0005634">
    <property type="term" value="C:nucleus"/>
    <property type="evidence" value="ECO:0007669"/>
    <property type="project" value="TreeGrafter"/>
</dbReference>
<evidence type="ECO:0000256" key="1">
    <source>
        <dbReference type="SAM" id="MobiDB-lite"/>
    </source>
</evidence>
<dbReference type="Gene3D" id="3.30.565.10">
    <property type="entry name" value="Histidine kinase-like ATPase, C-terminal domain"/>
    <property type="match status" value="1"/>
</dbReference>
<evidence type="ECO:0000313" key="4">
    <source>
        <dbReference type="EMBL" id="CAA7027938.1"/>
    </source>
</evidence>
<dbReference type="NCBIfam" id="NF047352">
    <property type="entry name" value="P_loop_sacsin"/>
    <property type="match status" value="1"/>
</dbReference>
<dbReference type="InterPro" id="IPR058210">
    <property type="entry name" value="SACS/Nov_dom"/>
</dbReference>
<dbReference type="PANTHER" id="PTHR32387:SF0">
    <property type="entry name" value="PROTEIN NO VEIN"/>
    <property type="match status" value="1"/>
</dbReference>
<feature type="domain" description="Sacsin/Nov" evidence="3">
    <location>
        <begin position="1215"/>
        <end position="1316"/>
    </location>
</feature>
<dbReference type="InterPro" id="IPR024975">
    <property type="entry name" value="NOV_C"/>
</dbReference>
<dbReference type="PANTHER" id="PTHR32387">
    <property type="entry name" value="WU:FJ29H11"/>
    <property type="match status" value="1"/>
</dbReference>
<dbReference type="EMBL" id="CACVBM020001063">
    <property type="protein sequence ID" value="CAA7027938.1"/>
    <property type="molecule type" value="Genomic_DNA"/>
</dbReference>
<feature type="compositionally biased region" description="Low complexity" evidence="1">
    <location>
        <begin position="105"/>
        <end position="122"/>
    </location>
</feature>
<sequence>MQGNRDGSWSLGGSGSSGTGRGNGNNNGVPGGYLPSVNPLYSSFNLQQQPNIYPIPQFPASYYRPNFPDYSSFPLGNPNFQTQQNLNFLHPQIPHQFGGGSNVYLQNQSQSFSFPPQSLPNNDVSSSQNRGGGSGALESSSLKRRRQEVIQGTDVVVKETPKSNSISVPIPVPTRVGNDDSGVSRIHGGKGSSEKSSSKPKHKVEVMRINKAVINTRKSMIAAGESVASTRVSRSVLEELEADSWRSMGVQMQDVPSLRQLMALEGKINAFIHCYVGARKIVTLHDLEVAICRNEFVDSFDDLELGPLLQHPLVLLYFPSIASSTGLVQITTEEILSLLDSYMYTYITKDVKVDHFLNFVASQKSVSSKEKLGVRIQSLGMYASFIQDAKRQEGEALKILLTEVHQKYHIPSSKKQPQQKSLTVSERADSFVLQHKDYCGKHIRFNSSSSDDNDSADDEVEYVNNSDHVSSCPYPSATEEMKRLGGSNKKRKTKSHNHEKSDSSKGLRKGSSKLHKGHAKEEIPKSADDSDAKQVFGVNEADFTLSEGCLSKFISLWKEQCKELTISTFVEKMLSYYNLGDSIGPSQNKRAKTMSSFPFVGLLNIAVTSMRRGNCDSIYDALQIASQSDISNPGSGNQVDDIKPSENDELNKTQHVVPPKHSNTVEEIIRKISLYFECDLSREKHITIFRKLQTCEVQLAEQFQVPDFESLGWGEFFTFLEKHMSLLPTQLQRFLARELREDSPLEVHVNENLLTPLLSQASEFSGGKVVSRQMLARLLAEQFPSINLKVLGKNLEENFTEIIGSYEKKSGSKCVVFSATLLGAENSLTGKDLQESLTVGNDTESRSTPLTAVSFKEVLDVLLRVPLLSDLNSWCHWDLRFAPSFGPLMGCLNEINSKDLLCLVTRDGKIIRTDPSATADSFLEAALQGSAYRTAAQLLSLISLNGRTHLPFSLLKCYAKRAFEVFLDNHLKEMELYDGNSLVHMREPVNLSASLDKTVVVEQKTKVEKSDYAASKFLLDCLGYLPAEFRSLAVDVLLSGLRSVVKDAPTRVLSACEHTEQRIMLHDAGLLLGIVKWISDYNTFSAPVPSNTAIVENASSDLGSGTGCVQKESEDLTSTEQRCMIASEEKSCEDNTEPHEPCPTFGGAGALCDGVGETVTQTVLEFHDNPASVIDLIRRDEFGLDSSSSGAEMSMLQKQHARLGRALQCLSQELYSQDSHFILELVQNADDNKYPEHVEPTLTFILQKTGIVVLNNECGFMPENIRALCDVGRSTKKGSGGYIGKKGIGFKSVFRVSDAPEIHSNGFHIKFDISEGQIGYILPTVVPPHDIESISSMLSDRALELKDARWNTCITLPFRAADSDSERTTVNHIEPMFSDLHPSLLLFLHRLQCLVYRNMLDDSLLVMRKEVVSEHIVKVSCGENSMTWFVASEKLKAANLRDGVQATEISIGFTLDLLEDGTYRSCMIQEPVFAFLPLRTYGLKFILQGDFILTSSREDVDEDSPWNQWLLSEFPGLFVGALRSFCSLPSLNQNLGKAVSSYMQLVPLVGEVHGFFSSLPRSIISRLRTTNCLLLEGDSEQWVPPCQVLRNWNEKIRILLKDGLLQEHLALGFLDKDIVLSDSLSRALGIEDYGPKILVQILSSLSHKKDCLQSMGFAWLSSVLTELYTLFRSSGHGNAELGIDKTLIEGLHKIPFIPLSNGKFTSLDEGAVWLHHDSSGFDLGDVSEAFPMLYGNLRTIDHSFLLASSVDEKSAVDDLVNMLCAIGVQKLSAHEIIKVHILPAFEAKSRATLEGLMVDYLCFVMTHLRSGCHVCHNERKYIISELRSKALILSNYGLKQLAEASIHFGEEFGNQVNMKKLTKNLDITWHVVDGTYLKHPASKYYACGLKEWREFFQEIGIVDFVQVVQVEKSIAEFYSVSRCEKFDTTLLPPELAVRDWESPELVDLLSLLHKSNGRKGCKYLLEVLDRLWDDCYHDKTTVTFNSGGDGVIRSSQSSFLRPICESQWIVSCMDDELHLAKDLYHDCDDVRSILGMNAPYAVPKVTSVKLLNDIGFKTKVCLDDALEILEAWVHCGDSFKSSISQVTRFYKFLWNEMADSKQKITEKLHAFPSVFVPHKIGSRQNDIISGIFLSLDDVYWNDSAGVLEEIKEISSQISSVVESLHRKTLCNIYPGLHDFFVNGCGVPETPSFQEYLKILGQFAHYVSPSCAAKAVSKIFLKWSDDLKSGKSTEDVVHFKERLSELEYAVLPTESDKWVSLHSSFGLVCWCDDEKLKKRFKKKDNIQFIYFGENADEEQEVLQTKVSVLMHSLGIPSISEVVKREAIYEGLQDNSVTVSLVNWSLPYAQRYLFTLHHEKYNQTKKTVYSQVKRLQVFVVEKLCYKNVIPQYDISSKKEFECSSLLQDKSLYTTPCLDSHSLFMELSRLFFNGVPDLHLANFLHLIKTMAESGMGEEQMESFILNSQKVQKIPDDEEIWSLKSALKAKKKAGISLSWVPSTSKPRHGSNEPHIDDSKQELASGHVSSSEENVTEALEEQVSTGTNLAAGYDNSAGTSSLAIQPNPLHSLQMKTGSASGNQPSFNFNPNLLHDWNNSVSANFSERDQLHTGTPWAAQAQQTGRKGEEIAYRYFLATHSKEANVRWVNEHSETGLPYDLLLEYPGGKLEYVEVKATVSTRKDYFNLTVREWQFANEKCEGYIIAHVLLGNSNAILTQHRNPVKLCQEGLLRLLILMPNQRNEVNVAF</sequence>
<feature type="region of interest" description="Disordered" evidence="1">
    <location>
        <begin position="464"/>
        <end position="530"/>
    </location>
</feature>
<feature type="compositionally biased region" description="Basic and acidic residues" evidence="1">
    <location>
        <begin position="519"/>
        <end position="530"/>
    </location>
</feature>
<feature type="region of interest" description="Disordered" evidence="1">
    <location>
        <begin position="2495"/>
        <end position="2538"/>
    </location>
</feature>
<feature type="compositionally biased region" description="Basic and acidic residues" evidence="1">
    <location>
        <begin position="192"/>
        <end position="203"/>
    </location>
</feature>
<keyword evidence="5" id="KW-1185">Reference proteome</keyword>
<comment type="caution">
    <text evidence="4">The sequence shown here is derived from an EMBL/GenBank/DDBJ whole genome shotgun (WGS) entry which is preliminary data.</text>
</comment>
<proteinExistence type="predicted"/>
<dbReference type="Pfam" id="PF25794">
    <property type="entry name" value="SACS"/>
    <property type="match status" value="1"/>
</dbReference>
<dbReference type="SUPFAM" id="SSF55874">
    <property type="entry name" value="ATPase domain of HSP90 chaperone/DNA topoisomerase II/histidine kinase"/>
    <property type="match status" value="1"/>
</dbReference>
<accession>A0A6D2IGC5</accession>
<evidence type="ECO:0000313" key="5">
    <source>
        <dbReference type="Proteomes" id="UP000467841"/>
    </source>
</evidence>
<name>A0A6D2IGC5_9BRAS</name>
<dbReference type="InterPro" id="IPR052957">
    <property type="entry name" value="Auxin_embryo_med"/>
</dbReference>
<dbReference type="FunFam" id="3.30.565.10:FF:000105">
    <property type="entry name" value="Histidine kinase-DNA gyrase B-and HSP90-like ATPase family protein"/>
    <property type="match status" value="1"/>
</dbReference>
<organism evidence="4 5">
    <name type="scientific">Microthlaspi erraticum</name>
    <dbReference type="NCBI Taxonomy" id="1685480"/>
    <lineage>
        <taxon>Eukaryota</taxon>
        <taxon>Viridiplantae</taxon>
        <taxon>Streptophyta</taxon>
        <taxon>Embryophyta</taxon>
        <taxon>Tracheophyta</taxon>
        <taxon>Spermatophyta</taxon>
        <taxon>Magnoliopsida</taxon>
        <taxon>eudicotyledons</taxon>
        <taxon>Gunneridae</taxon>
        <taxon>Pentapetalae</taxon>
        <taxon>rosids</taxon>
        <taxon>malvids</taxon>
        <taxon>Brassicales</taxon>
        <taxon>Brassicaceae</taxon>
        <taxon>Coluteocarpeae</taxon>
        <taxon>Microthlaspi</taxon>
    </lineage>
</organism>
<evidence type="ECO:0000259" key="2">
    <source>
        <dbReference type="Pfam" id="PF13020"/>
    </source>
</evidence>